<dbReference type="Proteomes" id="UP001145114">
    <property type="component" value="Unassembled WGS sequence"/>
</dbReference>
<accession>A0ACC1HD98</accession>
<sequence length="146" mass="16343">MRAVLQKVLNASVTVDGEVVGKIGRGICVLVGISESDEAKDMDYIVRKILSVRVFEDEDGKMWSKNVKDLGLEVLCGSKPDFHDAMRSNRSREFFEEFIRKLRAAYDSSKIQEGRFGAMMLVNIANDGPVTLQLDSRKFTYVSNGS</sequence>
<organism evidence="1 2">
    <name type="scientific">Spiromyces aspiralis</name>
    <dbReference type="NCBI Taxonomy" id="68401"/>
    <lineage>
        <taxon>Eukaryota</taxon>
        <taxon>Fungi</taxon>
        <taxon>Fungi incertae sedis</taxon>
        <taxon>Zoopagomycota</taxon>
        <taxon>Kickxellomycotina</taxon>
        <taxon>Kickxellomycetes</taxon>
        <taxon>Kickxellales</taxon>
        <taxon>Kickxellaceae</taxon>
        <taxon>Spiromyces</taxon>
    </lineage>
</organism>
<name>A0ACC1HD98_9FUNG</name>
<proteinExistence type="predicted"/>
<protein>
    <submittedName>
        <fullName evidence="1">D-tyrosyl-tRNA(Tyr) deacylase</fullName>
    </submittedName>
</protein>
<reference evidence="1" key="1">
    <citation type="submission" date="2022-06" db="EMBL/GenBank/DDBJ databases">
        <title>Phylogenomic reconstructions and comparative analyses of Kickxellomycotina fungi.</title>
        <authorList>
            <person name="Reynolds N.K."/>
            <person name="Stajich J.E."/>
            <person name="Barry K."/>
            <person name="Grigoriev I.V."/>
            <person name="Crous P."/>
            <person name="Smith M.E."/>
        </authorList>
    </citation>
    <scope>NUCLEOTIDE SEQUENCE</scope>
    <source>
        <strain evidence="1">RSA 2271</strain>
    </source>
</reference>
<comment type="caution">
    <text evidence="1">The sequence shown here is derived from an EMBL/GenBank/DDBJ whole genome shotgun (WGS) entry which is preliminary data.</text>
</comment>
<gene>
    <name evidence="1" type="primary">DTD1</name>
    <name evidence="1" type="ORF">EV182_003088</name>
</gene>
<evidence type="ECO:0000313" key="2">
    <source>
        <dbReference type="Proteomes" id="UP001145114"/>
    </source>
</evidence>
<keyword evidence="2" id="KW-1185">Reference proteome</keyword>
<dbReference type="EMBL" id="JAMZIH010005889">
    <property type="protein sequence ID" value="KAJ1674533.1"/>
    <property type="molecule type" value="Genomic_DNA"/>
</dbReference>
<evidence type="ECO:0000313" key="1">
    <source>
        <dbReference type="EMBL" id="KAJ1674533.1"/>
    </source>
</evidence>